<dbReference type="InterPro" id="IPR036884">
    <property type="entry name" value="2Fe-2S-bd_dom_sf"/>
</dbReference>
<dbReference type="InterPro" id="IPR001041">
    <property type="entry name" value="2Fe-2S_ferredoxin-type"/>
</dbReference>
<organism evidence="15">
    <name type="scientific">Amphimedon queenslandica</name>
    <name type="common">Sponge</name>
    <dbReference type="NCBI Taxonomy" id="400682"/>
    <lineage>
        <taxon>Eukaryota</taxon>
        <taxon>Metazoa</taxon>
        <taxon>Porifera</taxon>
        <taxon>Demospongiae</taxon>
        <taxon>Heteroscleromorpha</taxon>
        <taxon>Haplosclerida</taxon>
        <taxon>Niphatidae</taxon>
        <taxon>Amphimedon</taxon>
    </lineage>
</organism>
<dbReference type="SUPFAM" id="SSF56176">
    <property type="entry name" value="FAD-binding/transporter-associated domain-like"/>
    <property type="match status" value="1"/>
</dbReference>
<dbReference type="Pfam" id="PF02738">
    <property type="entry name" value="MoCoBD_1"/>
    <property type="match status" value="1"/>
</dbReference>
<dbReference type="Gene3D" id="3.30.465.10">
    <property type="match status" value="1"/>
</dbReference>
<keyword evidence="6" id="KW-0560">Oxidoreductase</keyword>
<dbReference type="Proteomes" id="UP000007879">
    <property type="component" value="Unassembled WGS sequence"/>
</dbReference>
<dbReference type="InterPro" id="IPR046867">
    <property type="entry name" value="AldOxase/xan_DH_MoCoBD2"/>
</dbReference>
<comment type="cofactor">
    <cofactor evidence="13">
        <name>[2Fe-2S] cluster</name>
        <dbReference type="ChEBI" id="CHEBI:190135"/>
    </cofactor>
    <text evidence="13">Binds 2 [2Fe-2S] clusters.</text>
</comment>
<dbReference type="Gene3D" id="3.90.1170.50">
    <property type="entry name" value="Aldehyde oxidase/xanthine dehydrogenase, a/b hammerhead"/>
    <property type="match status" value="1"/>
</dbReference>
<dbReference type="SUPFAM" id="SSF56003">
    <property type="entry name" value="Molybdenum cofactor-binding domain"/>
    <property type="match status" value="1"/>
</dbReference>
<comment type="cofactor">
    <cofactor evidence="13">
        <name>Mo-molybdopterin</name>
        <dbReference type="ChEBI" id="CHEBI:71302"/>
    </cofactor>
    <text evidence="13">Binds 1 Mo-molybdopterin (Mo-MPT) cofactor per subunit.</text>
</comment>
<keyword evidence="12" id="KW-0285">Flavoprotein</keyword>
<dbReference type="GO" id="GO:0005506">
    <property type="term" value="F:iron ion binding"/>
    <property type="evidence" value="ECO:0007669"/>
    <property type="project" value="InterPro"/>
</dbReference>
<dbReference type="SMART" id="SM01008">
    <property type="entry name" value="Ald_Xan_dh_C"/>
    <property type="match status" value="1"/>
</dbReference>
<dbReference type="Pfam" id="PF03450">
    <property type="entry name" value="CO_deh_flav_C"/>
    <property type="match status" value="1"/>
</dbReference>
<protein>
    <recommendedName>
        <fullName evidence="14">FAD-binding PCMH-type domain-containing protein</fullName>
    </recommendedName>
</protein>
<proteinExistence type="inferred from homology"/>
<dbReference type="PANTHER" id="PTHR11908:SF132">
    <property type="entry name" value="ALDEHYDE OXIDASE 1-RELATED"/>
    <property type="match status" value="1"/>
</dbReference>
<dbReference type="SUPFAM" id="SSF54292">
    <property type="entry name" value="2Fe-2S ferredoxin-like"/>
    <property type="match status" value="1"/>
</dbReference>
<dbReference type="GO" id="GO:0016491">
    <property type="term" value="F:oxidoreductase activity"/>
    <property type="evidence" value="ECO:0007669"/>
    <property type="project" value="UniProtKB-KW"/>
</dbReference>
<feature type="active site" description="Proton acceptor" evidence="11">
    <location>
        <position position="1220"/>
    </location>
</feature>
<feature type="binding site" evidence="13">
    <location>
        <position position="728"/>
    </location>
    <ligand>
        <name>Mo-molybdopterin</name>
        <dbReference type="ChEBI" id="CHEBI:71302"/>
    </ligand>
    <ligandPart>
        <name>Mo</name>
        <dbReference type="ChEBI" id="CHEBI:28685"/>
    </ligandPart>
</feature>
<dbReference type="eggNOG" id="KOG0430">
    <property type="taxonomic scope" value="Eukaryota"/>
</dbReference>
<gene>
    <name evidence="15" type="primary">100638049</name>
</gene>
<evidence type="ECO:0000256" key="10">
    <source>
        <dbReference type="ARBA" id="ARBA00034078"/>
    </source>
</evidence>
<feature type="binding site" evidence="13">
    <location>
        <position position="47"/>
    </location>
    <ligand>
        <name>[2Fe-2S] cluster</name>
        <dbReference type="ChEBI" id="CHEBI:190135"/>
        <label>1</label>
    </ligand>
</feature>
<keyword evidence="5 13" id="KW-0479">Metal-binding</keyword>
<dbReference type="GO" id="GO:0051537">
    <property type="term" value="F:2 iron, 2 sulfur cluster binding"/>
    <property type="evidence" value="ECO:0007669"/>
    <property type="project" value="UniProtKB-KW"/>
</dbReference>
<keyword evidence="12" id="KW-0274">FAD</keyword>
<dbReference type="Gene3D" id="3.30.365.10">
    <property type="entry name" value="Aldehyde oxidase/xanthine dehydrogenase, molybdopterin binding domain"/>
    <property type="match status" value="4"/>
</dbReference>
<dbReference type="Pfam" id="PF01799">
    <property type="entry name" value="Fer2_2"/>
    <property type="match status" value="1"/>
</dbReference>
<dbReference type="InterPro" id="IPR016166">
    <property type="entry name" value="FAD-bd_PCMH"/>
</dbReference>
<reference evidence="16" key="1">
    <citation type="journal article" date="2010" name="Nature">
        <title>The Amphimedon queenslandica genome and the evolution of animal complexity.</title>
        <authorList>
            <person name="Srivastava M."/>
            <person name="Simakov O."/>
            <person name="Chapman J."/>
            <person name="Fahey B."/>
            <person name="Gauthier M.E."/>
            <person name="Mitros T."/>
            <person name="Richards G.S."/>
            <person name="Conaco C."/>
            <person name="Dacre M."/>
            <person name="Hellsten U."/>
            <person name="Larroux C."/>
            <person name="Putnam N.H."/>
            <person name="Stanke M."/>
            <person name="Adamska M."/>
            <person name="Darling A."/>
            <person name="Degnan S.M."/>
            <person name="Oakley T.H."/>
            <person name="Plachetzki D.C."/>
            <person name="Zhai Y."/>
            <person name="Adamski M."/>
            <person name="Calcino A."/>
            <person name="Cummins S.F."/>
            <person name="Goodstein D.M."/>
            <person name="Harris C."/>
            <person name="Jackson D.J."/>
            <person name="Leys S.P."/>
            <person name="Shu S."/>
            <person name="Woodcroft B.J."/>
            <person name="Vervoort M."/>
            <person name="Kosik K.S."/>
            <person name="Manning G."/>
            <person name="Degnan B.M."/>
            <person name="Rokhsar D.S."/>
        </authorList>
    </citation>
    <scope>NUCLEOTIDE SEQUENCE [LARGE SCALE GENOMIC DNA]</scope>
</reference>
<dbReference type="FunFam" id="3.30.365.10:FF:000002">
    <property type="entry name" value="Xanthine dehydrogenase oxidase"/>
    <property type="match status" value="1"/>
</dbReference>
<feature type="binding site" evidence="13">
    <location>
        <position position="117"/>
    </location>
    <ligand>
        <name>[2Fe-2S] cluster</name>
        <dbReference type="ChEBI" id="CHEBI:190135"/>
        <label>2</label>
    </ligand>
</feature>
<dbReference type="InterPro" id="IPR008274">
    <property type="entry name" value="AldOxase/xan_DH_MoCoBD1"/>
</dbReference>
<evidence type="ECO:0000256" key="6">
    <source>
        <dbReference type="ARBA" id="ARBA00023002"/>
    </source>
</evidence>
<sequence>MSTSLPLKVVSFTLNERRVELNDPSPNTSLNEWIRSQYRLSGTKRMCGEGGCGCCVVSATKTDLLSNEQVTLAINSCLCPLYSINGWSITTVEGIGSSKKGFHPIQKRIAEYNGTQCGYCTPGMVMSMYSLLQKIPEPTKQIVEDNFDGNICRCTGYRPILDAMKSFAVDSDEPVVVDIEEFSPVKCSPCPLLIVSDDWFTQSRAQSDPHWYQPTGLSEAFSIYKANLNSTVKLVNGNTGKGVFKETGDINVYIELNSMKELYFMQVHDTYISIGAGISINGLIDILLSNKDKSISFKPLADHLKKIANVPVRNIGTWAGNLMLTHNNDNFPSDVFTIMKAAGATLSIAHDGGTGEYPLSDFLSLDMTERIIVSIQIPYCSPNTVFTTLKIMPRSQNAHAYVNAAFSMEVNPDNMLVKSLPSFVFGGINEHAISAPITESFMIGKSLKDLNTLKGALKNLSNEIRPNAPPVSASPGYRKSLALSLFYKFYLEALGSANINPLYQSGAVPYVRPVSQGSQSYSTDSSKYPVNQPLPKLTATLQASGEAEYTTDIPRRPGELAAAFVLTTQGNAKILSMETSEAMAVEGAVAIVSAKDIPQNGKNDFMLGIAGDPEIVFATDVSEYAGQAVGLALADTQEHALKMAKAVTLTYQSQGKQILTIQDAIDAKSFYDKEPDIVVGDADGSIKGSDHVVTGDIYCDTQYHFTMETQTAFVIPEDDGYTVYSSNQWAQLGQFAVAGILGIPENKVTVVIKRVGGAYGSKISRASQVAAACALGSYVTQRPVRLHMDLESNMKMVGKRYPYYAKYTVGCTKAGVLNGIKIDVFTDAGCSSNDSYLPYALRNLDNTYNCSNWSITQTTCRTHTPSNTYTRAPGYLPGVFIIESLMDDVATKIGMDIEEFKHANFYKKGDISLLSFPPKGQALTYCNIDDLWQQMMKTADVQARKDKISDFNKANRWRKRGLSVVPLRYGLEWNGTNSTVLVSVYSGDGSVSVVHGGVEIGQGINTKVAQVTASTLGIPLSSVTVVPTNTFTSPNNTTTGGSVTSEINCKGALLACQSLKQRLDKVKEGLISDDVSDPTWLQIVQKAFSSGIDLSEKHYEFATNDLFAAYNAYGTTVTEVELDVLTGQTEILRVDLLYDCGDSINPEIDVGQVEGAFVMGLGYFLTERVVYDKDTGALLTHNTWEYKPPTTKDIPIDFRVELLKNAPNPLGILGSKAVGEPPLLMSSGVLFALKRAVESARRDAGNSDPFILNAPATVEATQQACLVDPLKFDF</sequence>
<reference evidence="15" key="2">
    <citation type="submission" date="2017-05" db="UniProtKB">
        <authorList>
            <consortium name="EnsemblMetazoa"/>
        </authorList>
    </citation>
    <scope>IDENTIFICATION</scope>
</reference>
<feature type="binding site" evidence="13">
    <location>
        <position position="152"/>
    </location>
    <ligand>
        <name>[2Fe-2S] cluster</name>
        <dbReference type="ChEBI" id="CHEBI:190135"/>
        <label>2</label>
    </ligand>
</feature>
<evidence type="ECO:0000256" key="5">
    <source>
        <dbReference type="ARBA" id="ARBA00022723"/>
    </source>
</evidence>
<dbReference type="InterPro" id="IPR016208">
    <property type="entry name" value="Ald_Oxase/xanthine_DH-like"/>
</dbReference>
<name>A0A1X7UJG9_AMPQE</name>
<feature type="binding site" evidence="13">
    <location>
        <position position="55"/>
    </location>
    <ligand>
        <name>[2Fe-2S] cluster</name>
        <dbReference type="ChEBI" id="CHEBI:190135"/>
        <label>1</label>
    </ligand>
</feature>
<dbReference type="SUPFAM" id="SSF54665">
    <property type="entry name" value="CO dehydrogenase molybdoprotein N-domain-like"/>
    <property type="match status" value="1"/>
</dbReference>
<evidence type="ECO:0000256" key="11">
    <source>
        <dbReference type="PIRSR" id="PIRSR000127-1"/>
    </source>
</evidence>
<dbReference type="Gene3D" id="1.10.150.120">
    <property type="entry name" value="[2Fe-2S]-binding domain"/>
    <property type="match status" value="1"/>
</dbReference>
<feature type="binding site" evidence="13">
    <location>
        <position position="1041"/>
    </location>
    <ligand>
        <name>Mo-molybdopterin</name>
        <dbReference type="ChEBI" id="CHEBI:71302"/>
    </ligand>
    <ligandPart>
        <name>Mo</name>
        <dbReference type="ChEBI" id="CHEBI:28685"/>
    </ligandPart>
</feature>
<feature type="domain" description="FAD-binding PCMH-type" evidence="14">
    <location>
        <begin position="204"/>
        <end position="382"/>
    </location>
</feature>
<dbReference type="InterPro" id="IPR036010">
    <property type="entry name" value="2Fe-2S_ferredoxin-like_sf"/>
</dbReference>
<feature type="binding site" evidence="13">
    <location>
        <position position="154"/>
    </location>
    <ligand>
        <name>[2Fe-2S] cluster</name>
        <dbReference type="ChEBI" id="CHEBI:190135"/>
        <label>2</label>
    </ligand>
</feature>
<dbReference type="InterPro" id="IPR000674">
    <property type="entry name" value="Ald_Oxase/Xan_DH_a/b"/>
</dbReference>
<evidence type="ECO:0000313" key="16">
    <source>
        <dbReference type="Proteomes" id="UP000007879"/>
    </source>
</evidence>
<dbReference type="InterPro" id="IPR016169">
    <property type="entry name" value="FAD-bd_PCMH_sub2"/>
</dbReference>
<dbReference type="PANTHER" id="PTHR11908">
    <property type="entry name" value="XANTHINE DEHYDROGENASE"/>
    <property type="match status" value="1"/>
</dbReference>
<dbReference type="InterPro" id="IPR005107">
    <property type="entry name" value="CO_DH_flav_C"/>
</dbReference>
<dbReference type="SUPFAM" id="SSF47741">
    <property type="entry name" value="CO dehydrogenase ISP C-domain like"/>
    <property type="match status" value="1"/>
</dbReference>
<keyword evidence="7 13" id="KW-0408">Iron</keyword>
<evidence type="ECO:0000256" key="9">
    <source>
        <dbReference type="ARBA" id="ARBA00023027"/>
    </source>
</evidence>
<dbReference type="SUPFAM" id="SSF55447">
    <property type="entry name" value="CO dehydrogenase flavoprotein C-terminal domain-like"/>
    <property type="match status" value="1"/>
</dbReference>
<dbReference type="OrthoDB" id="8300278at2759"/>
<keyword evidence="8 13" id="KW-0411">Iron-sulfur</keyword>
<dbReference type="InterPro" id="IPR036856">
    <property type="entry name" value="Ald_Oxase/Xan_DH_a/b_sf"/>
</dbReference>
<feature type="binding site" evidence="13">
    <location>
        <position position="120"/>
    </location>
    <ligand>
        <name>[2Fe-2S] cluster</name>
        <dbReference type="ChEBI" id="CHEBI:190135"/>
        <label>2</label>
    </ligand>
</feature>
<feature type="binding site" evidence="13">
    <location>
        <position position="871"/>
    </location>
    <ligand>
        <name>Mo-molybdopterin</name>
        <dbReference type="ChEBI" id="CHEBI:71302"/>
    </ligand>
    <ligandPart>
        <name>Mo</name>
        <dbReference type="ChEBI" id="CHEBI:28685"/>
    </ligandPart>
</feature>
<evidence type="ECO:0000256" key="3">
    <source>
        <dbReference type="ARBA" id="ARBA00022505"/>
    </source>
</evidence>
<dbReference type="AlphaFoldDB" id="A0A1X7UJG9"/>
<evidence type="ECO:0000256" key="2">
    <source>
        <dbReference type="ARBA" id="ARBA00006849"/>
    </source>
</evidence>
<evidence type="ECO:0000256" key="12">
    <source>
        <dbReference type="PIRSR" id="PIRSR000127-2"/>
    </source>
</evidence>
<dbReference type="InterPro" id="IPR002346">
    <property type="entry name" value="Mopterin_DH_FAD-bd"/>
</dbReference>
<evidence type="ECO:0000256" key="8">
    <source>
        <dbReference type="ARBA" id="ARBA00023014"/>
    </source>
</evidence>
<dbReference type="Pfam" id="PF20256">
    <property type="entry name" value="MoCoBD_2"/>
    <property type="match status" value="1"/>
</dbReference>
<dbReference type="STRING" id="400682.A0A1X7UJG9"/>
<evidence type="ECO:0000256" key="1">
    <source>
        <dbReference type="ARBA" id="ARBA00001974"/>
    </source>
</evidence>
<dbReference type="InterPro" id="IPR036683">
    <property type="entry name" value="CO_DH_flav_C_dom_sf"/>
</dbReference>
<dbReference type="Pfam" id="PF01315">
    <property type="entry name" value="Ald_Xan_dh_C"/>
    <property type="match status" value="1"/>
</dbReference>
<accession>A0A1X7UJG9</accession>
<evidence type="ECO:0000256" key="7">
    <source>
        <dbReference type="ARBA" id="ARBA00023004"/>
    </source>
</evidence>
<keyword evidence="9" id="KW-0520">NAD</keyword>
<keyword evidence="16" id="KW-1185">Reference proteome</keyword>
<evidence type="ECO:0000256" key="13">
    <source>
        <dbReference type="PIRSR" id="PIRSR000127-3"/>
    </source>
</evidence>
<dbReference type="EnsemblMetazoa" id="XM_019998327.1">
    <property type="protein sequence ID" value="XP_019853886.1"/>
    <property type="gene ID" value="LOC100638049"/>
</dbReference>
<dbReference type="FunFam" id="3.30.365.10:FF:000001">
    <property type="entry name" value="Xanthine dehydrogenase oxidase"/>
    <property type="match status" value="1"/>
</dbReference>
<dbReference type="GO" id="GO:0071949">
    <property type="term" value="F:FAD binding"/>
    <property type="evidence" value="ECO:0007669"/>
    <property type="project" value="InterPro"/>
</dbReference>
<feature type="binding site" evidence="12">
    <location>
        <position position="390"/>
    </location>
    <ligand>
        <name>FAD</name>
        <dbReference type="ChEBI" id="CHEBI:57692"/>
    </ligand>
</feature>
<dbReference type="Pfam" id="PF00111">
    <property type="entry name" value="Fer2"/>
    <property type="match status" value="1"/>
</dbReference>
<dbReference type="KEGG" id="aqu:100638049"/>
<dbReference type="SMART" id="SM01092">
    <property type="entry name" value="CO_deh_flav_C"/>
    <property type="match status" value="1"/>
</dbReference>
<evidence type="ECO:0000259" key="14">
    <source>
        <dbReference type="PROSITE" id="PS51387"/>
    </source>
</evidence>
<dbReference type="FunFam" id="3.10.20.30:FF:000012">
    <property type="entry name" value="Xanthine dehydrogenase/oxidase"/>
    <property type="match status" value="1"/>
</dbReference>
<dbReference type="FunFam" id="3.30.390.50:FF:000003">
    <property type="entry name" value="Aldehyde oxidase1"/>
    <property type="match status" value="1"/>
</dbReference>
<dbReference type="Gene3D" id="3.10.20.30">
    <property type="match status" value="1"/>
</dbReference>
<dbReference type="EnsemblMetazoa" id="Aqu2.1.27611_001">
    <property type="protein sequence ID" value="Aqu2.1.27611_001"/>
    <property type="gene ID" value="Aqu2.1.27611"/>
</dbReference>
<dbReference type="InterPro" id="IPR002888">
    <property type="entry name" value="2Fe-2S-bd"/>
</dbReference>
<dbReference type="Gene3D" id="3.30.390.50">
    <property type="entry name" value="CO dehydrogenase flavoprotein, C-terminal domain"/>
    <property type="match status" value="1"/>
</dbReference>
<evidence type="ECO:0000256" key="4">
    <source>
        <dbReference type="ARBA" id="ARBA00022714"/>
    </source>
</evidence>
<dbReference type="InterPro" id="IPR012675">
    <property type="entry name" value="Beta-grasp_dom_sf"/>
</dbReference>
<feature type="binding site" evidence="13">
    <location>
        <position position="77"/>
    </location>
    <ligand>
        <name>[2Fe-2S] cluster</name>
        <dbReference type="ChEBI" id="CHEBI:190135"/>
        <label>1</label>
    </ligand>
</feature>
<comment type="cofactor">
    <cofactor evidence="1 12">
        <name>FAD</name>
        <dbReference type="ChEBI" id="CHEBI:57692"/>
    </cofactor>
</comment>
<dbReference type="PIRSF" id="PIRSF000127">
    <property type="entry name" value="Xanthine_DH"/>
    <property type="match status" value="1"/>
</dbReference>
<dbReference type="InParanoid" id="A0A1X7UJG9"/>
<comment type="cofactor">
    <cofactor evidence="10">
        <name>[2Fe-2S] cluster</name>
        <dbReference type="ChEBI" id="CHEBI:190135"/>
    </cofactor>
</comment>
<dbReference type="InterPro" id="IPR036318">
    <property type="entry name" value="FAD-bd_PCMH-like_sf"/>
</dbReference>
<keyword evidence="3 13" id="KW-0500">Molybdenum</keyword>
<feature type="binding site" evidence="13">
    <location>
        <position position="52"/>
    </location>
    <ligand>
        <name>[2Fe-2S] cluster</name>
        <dbReference type="ChEBI" id="CHEBI:190135"/>
        <label>1</label>
    </ligand>
</feature>
<comment type="similarity">
    <text evidence="2">Belongs to the xanthine dehydrogenase family.</text>
</comment>
<dbReference type="PROSITE" id="PS51387">
    <property type="entry name" value="FAD_PCMH"/>
    <property type="match status" value="1"/>
</dbReference>
<keyword evidence="4 13" id="KW-0001">2Fe-2S</keyword>
<dbReference type="Pfam" id="PF00941">
    <property type="entry name" value="FAD_binding_5"/>
    <property type="match status" value="1"/>
</dbReference>
<evidence type="ECO:0000313" key="15">
    <source>
        <dbReference type="EnsemblMetazoa" id="Aqu2.1.27611_001"/>
    </source>
</evidence>
<dbReference type="InterPro" id="IPR037165">
    <property type="entry name" value="AldOxase/xan_DH_Mopterin-bd_sf"/>
</dbReference>